<dbReference type="OrthoDB" id="141199at2157"/>
<evidence type="ECO:0000313" key="2">
    <source>
        <dbReference type="EMBL" id="TCL11365.1"/>
    </source>
</evidence>
<protein>
    <recommendedName>
        <fullName evidence="5">DUF3800 domain-containing protein</fullName>
    </recommendedName>
</protein>
<proteinExistence type="predicted"/>
<reference evidence="2 4" key="3">
    <citation type="submission" date="2019-03" db="EMBL/GenBank/DDBJ databases">
        <title>Subsurface microbial communities from deep shales in Ohio and West Virginia, USA.</title>
        <authorList>
            <person name="Wrighton K."/>
        </authorList>
    </citation>
    <scope>NUCLEOTIDE SEQUENCE [LARGE SCALE GENOMIC DNA]</scope>
    <source>
        <strain evidence="2 4">WG1_MB</strain>
    </source>
</reference>
<name>A0A285FV83_9EURY</name>
<dbReference type="Proteomes" id="UP000217726">
    <property type="component" value="Unassembled WGS sequence"/>
</dbReference>
<evidence type="ECO:0000313" key="4">
    <source>
        <dbReference type="Proteomes" id="UP000295404"/>
    </source>
</evidence>
<evidence type="ECO:0008006" key="5">
    <source>
        <dbReference type="Google" id="ProtNLM"/>
    </source>
</evidence>
<accession>A0A285FV83</accession>
<organism evidence="1 3">
    <name type="scientific">Methanohalophilus euhalobius</name>
    <dbReference type="NCBI Taxonomy" id="51203"/>
    <lineage>
        <taxon>Archaea</taxon>
        <taxon>Methanobacteriati</taxon>
        <taxon>Methanobacteriota</taxon>
        <taxon>Stenosarchaea group</taxon>
        <taxon>Methanomicrobia</taxon>
        <taxon>Methanosarcinales</taxon>
        <taxon>Methanosarcinaceae</taxon>
        <taxon>Methanohalophilus</taxon>
    </lineage>
</organism>
<dbReference type="AlphaFoldDB" id="A0A285FV83"/>
<dbReference type="EMBL" id="SMMS01000001">
    <property type="protein sequence ID" value="TCL11365.1"/>
    <property type="molecule type" value="Genomic_DNA"/>
</dbReference>
<keyword evidence="3" id="KW-1185">Reference proteome</keyword>
<dbReference type="EMBL" id="OBDR01000004">
    <property type="protein sequence ID" value="SNY15038.1"/>
    <property type="molecule type" value="Genomic_DNA"/>
</dbReference>
<reference evidence="3" key="1">
    <citation type="submission" date="2017-09" db="EMBL/GenBank/DDBJ databases">
        <authorList>
            <person name="Varghese N."/>
            <person name="Submissions S."/>
        </authorList>
    </citation>
    <scope>NUCLEOTIDE SEQUENCE [LARGE SCALE GENOMIC DNA]</scope>
    <source>
        <strain evidence="3">WG-1MB</strain>
    </source>
</reference>
<evidence type="ECO:0000313" key="3">
    <source>
        <dbReference type="Proteomes" id="UP000217726"/>
    </source>
</evidence>
<evidence type="ECO:0000313" key="1">
    <source>
        <dbReference type="EMBL" id="SNY15038.1"/>
    </source>
</evidence>
<dbReference type="Proteomes" id="UP000295404">
    <property type="component" value="Unassembled WGS sequence"/>
</dbReference>
<gene>
    <name evidence="2" type="ORF">C7960_0511</name>
    <name evidence="1" type="ORF">SAMN06295989_104126</name>
</gene>
<sequence length="352" mass="41975">MNTDFDNSTLNIEIYADEIILPTDFNSETKNIIGIACLFVPLSIKEKLFSELVNNRCLFEESNQWCWKYQECSFSQIKGGQCKEDWHIQNMCEVHHSELRNNSSHSKKSISRNWLYYLMFNNKKNLKQIYFNILYVDLNKLRVNLFGDEKTHENIYNKFFRTVLDYGIKSYFPNKRVVVKNVFHDEGHMVNHHYFPHFNLKKLNVSLEDNTSIENTSIQFIDSDHRKYLKNEYESVKASHFVQLIDLILGAISQNIFYLSNDSFKKEIAMIIRPLVERLLKNPYNINSSYNYCKCQHISFFPEHSIDEAENILTNLSYKEIRSINRNNFYSNRKIEMPPYNPHQKTLDMWSK</sequence>
<reference evidence="1" key="2">
    <citation type="submission" date="2017-09" db="EMBL/GenBank/DDBJ databases">
        <authorList>
            <person name="Ehlers B."/>
            <person name="Leendertz F.H."/>
        </authorList>
    </citation>
    <scope>NUCLEOTIDE SEQUENCE [LARGE SCALE GENOMIC DNA]</scope>
    <source>
        <strain evidence="1">WG-1MB</strain>
    </source>
</reference>
<dbReference type="RefSeq" id="WP_096712268.1">
    <property type="nucleotide sequence ID" value="NZ_OBDR01000004.1"/>
</dbReference>